<evidence type="ECO:0000313" key="7">
    <source>
        <dbReference type="EMBL" id="MBD1372688.1"/>
    </source>
</evidence>
<comment type="similarity">
    <text evidence="2">Belongs to the ATP-dependent AMP-binding enzyme family.</text>
</comment>
<dbReference type="EMBL" id="JACXAH010000013">
    <property type="protein sequence ID" value="MBD1372688.1"/>
    <property type="molecule type" value="Genomic_DNA"/>
</dbReference>
<evidence type="ECO:0000256" key="4">
    <source>
        <dbReference type="ARBA" id="ARBA00022553"/>
    </source>
</evidence>
<dbReference type="Pfam" id="PF00668">
    <property type="entry name" value="Condensation"/>
    <property type="match status" value="1"/>
</dbReference>
<dbReference type="PANTHER" id="PTHR45527:SF1">
    <property type="entry name" value="FATTY ACID SYNTHASE"/>
    <property type="match status" value="1"/>
</dbReference>
<dbReference type="PROSITE" id="PS50075">
    <property type="entry name" value="CARRIER"/>
    <property type="match status" value="1"/>
</dbReference>
<dbReference type="PANTHER" id="PTHR45527">
    <property type="entry name" value="NONRIBOSOMAL PEPTIDE SYNTHETASE"/>
    <property type="match status" value="1"/>
</dbReference>
<dbReference type="PROSITE" id="PS00455">
    <property type="entry name" value="AMP_BINDING"/>
    <property type="match status" value="1"/>
</dbReference>
<keyword evidence="5" id="KW-0045">Antibiotic biosynthesis</keyword>
<dbReference type="Proteomes" id="UP000661691">
    <property type="component" value="Unassembled WGS sequence"/>
</dbReference>
<dbReference type="PROSITE" id="PS00012">
    <property type="entry name" value="PHOSPHOPANTETHEINE"/>
    <property type="match status" value="1"/>
</dbReference>
<dbReference type="InterPro" id="IPR045851">
    <property type="entry name" value="AMP-bd_C_sf"/>
</dbReference>
<dbReference type="InterPro" id="IPR000873">
    <property type="entry name" value="AMP-dep_synth/lig_dom"/>
</dbReference>
<dbReference type="FunFam" id="3.40.50.980:FF:000001">
    <property type="entry name" value="Non-ribosomal peptide synthetase"/>
    <property type="match status" value="1"/>
</dbReference>
<dbReference type="GO" id="GO:0017000">
    <property type="term" value="P:antibiotic biosynthetic process"/>
    <property type="evidence" value="ECO:0007669"/>
    <property type="project" value="UniProtKB-KW"/>
</dbReference>
<dbReference type="GO" id="GO:0043041">
    <property type="term" value="P:amino acid activation for nonribosomal peptide biosynthetic process"/>
    <property type="evidence" value="ECO:0007669"/>
    <property type="project" value="TreeGrafter"/>
</dbReference>
<dbReference type="Gene3D" id="3.40.50.980">
    <property type="match status" value="2"/>
</dbReference>
<dbReference type="Pfam" id="PF13193">
    <property type="entry name" value="AMP-binding_C"/>
    <property type="match status" value="1"/>
</dbReference>
<dbReference type="InterPro" id="IPR006162">
    <property type="entry name" value="Ppantetheine_attach_site"/>
</dbReference>
<dbReference type="InterPro" id="IPR010071">
    <property type="entry name" value="AA_adenyl_dom"/>
</dbReference>
<protein>
    <submittedName>
        <fullName evidence="7">Amino acid adenylation domain-containing protein</fullName>
    </submittedName>
</protein>
<dbReference type="FunFam" id="2.30.38.10:FF:000001">
    <property type="entry name" value="Non-ribosomal peptide synthetase PvdI"/>
    <property type="match status" value="1"/>
</dbReference>
<dbReference type="Gene3D" id="3.30.300.30">
    <property type="match status" value="1"/>
</dbReference>
<dbReference type="GO" id="GO:0031177">
    <property type="term" value="F:phosphopantetheine binding"/>
    <property type="evidence" value="ECO:0007669"/>
    <property type="project" value="TreeGrafter"/>
</dbReference>
<dbReference type="SUPFAM" id="SSF52777">
    <property type="entry name" value="CoA-dependent acyltransferases"/>
    <property type="match status" value="1"/>
</dbReference>
<evidence type="ECO:0000256" key="1">
    <source>
        <dbReference type="ARBA" id="ARBA00001957"/>
    </source>
</evidence>
<comment type="caution">
    <text evidence="7">The sequence shown here is derived from an EMBL/GenBank/DDBJ whole genome shotgun (WGS) entry which is preliminary data.</text>
</comment>
<evidence type="ECO:0000256" key="5">
    <source>
        <dbReference type="ARBA" id="ARBA00023194"/>
    </source>
</evidence>
<dbReference type="GO" id="GO:0003824">
    <property type="term" value="F:catalytic activity"/>
    <property type="evidence" value="ECO:0007669"/>
    <property type="project" value="InterPro"/>
</dbReference>
<dbReference type="FunFam" id="3.40.50.12780:FF:000012">
    <property type="entry name" value="Non-ribosomal peptide synthetase"/>
    <property type="match status" value="1"/>
</dbReference>
<dbReference type="GO" id="GO:0044550">
    <property type="term" value="P:secondary metabolite biosynthetic process"/>
    <property type="evidence" value="ECO:0007669"/>
    <property type="project" value="UniProtKB-ARBA"/>
</dbReference>
<feature type="domain" description="Carrier" evidence="6">
    <location>
        <begin position="767"/>
        <end position="842"/>
    </location>
</feature>
<reference evidence="7" key="1">
    <citation type="submission" date="2020-09" db="EMBL/GenBank/DDBJ databases">
        <title>A novel bacterium of genus Hazenella, isolated from South China Sea.</title>
        <authorList>
            <person name="Huang H."/>
            <person name="Mo K."/>
            <person name="Hu Y."/>
        </authorList>
    </citation>
    <scope>NUCLEOTIDE SEQUENCE</scope>
    <source>
        <strain evidence="7">IB182357</strain>
    </source>
</reference>
<dbReference type="RefSeq" id="WP_191142090.1">
    <property type="nucleotide sequence ID" value="NZ_JACXAH010000013.1"/>
</dbReference>
<evidence type="ECO:0000259" key="6">
    <source>
        <dbReference type="PROSITE" id="PS50075"/>
    </source>
</evidence>
<evidence type="ECO:0000313" key="8">
    <source>
        <dbReference type="Proteomes" id="UP000661691"/>
    </source>
</evidence>
<proteinExistence type="inferred from homology"/>
<dbReference type="Pfam" id="PF00550">
    <property type="entry name" value="PP-binding"/>
    <property type="match status" value="1"/>
</dbReference>
<keyword evidence="3" id="KW-0596">Phosphopantetheine</keyword>
<dbReference type="InterPro" id="IPR036736">
    <property type="entry name" value="ACP-like_sf"/>
</dbReference>
<dbReference type="InterPro" id="IPR020845">
    <property type="entry name" value="AMP-binding_CS"/>
</dbReference>
<evidence type="ECO:0000256" key="2">
    <source>
        <dbReference type="ARBA" id="ARBA00006432"/>
    </source>
</evidence>
<dbReference type="InterPro" id="IPR029058">
    <property type="entry name" value="AB_hydrolase_fold"/>
</dbReference>
<name>A0A926RU97_9BACL</name>
<organism evidence="7 8">
    <name type="scientific">Polycladospora coralii</name>
    <dbReference type="NCBI Taxonomy" id="2771432"/>
    <lineage>
        <taxon>Bacteria</taxon>
        <taxon>Bacillati</taxon>
        <taxon>Bacillota</taxon>
        <taxon>Bacilli</taxon>
        <taxon>Bacillales</taxon>
        <taxon>Thermoactinomycetaceae</taxon>
        <taxon>Polycladospora</taxon>
    </lineage>
</organism>
<dbReference type="NCBIfam" id="TIGR01733">
    <property type="entry name" value="AA-adenyl-dom"/>
    <property type="match status" value="1"/>
</dbReference>
<dbReference type="SUPFAM" id="SSF47336">
    <property type="entry name" value="ACP-like"/>
    <property type="match status" value="1"/>
</dbReference>
<keyword evidence="4" id="KW-0597">Phosphoprotein</keyword>
<dbReference type="FunFam" id="1.10.1200.10:FF:000005">
    <property type="entry name" value="Nonribosomal peptide synthetase 1"/>
    <property type="match status" value="1"/>
</dbReference>
<dbReference type="GO" id="GO:0005737">
    <property type="term" value="C:cytoplasm"/>
    <property type="evidence" value="ECO:0007669"/>
    <property type="project" value="TreeGrafter"/>
</dbReference>
<dbReference type="FunFam" id="3.30.300.30:FF:000010">
    <property type="entry name" value="Enterobactin synthetase component F"/>
    <property type="match status" value="1"/>
</dbReference>
<gene>
    <name evidence="7" type="ORF">IC620_10005</name>
</gene>
<sequence>MISMIVYDKEILKRKQYWSDQFNMEPYFVSIPNDFQSETHVEEKASLSITIDATITNELLRVCKYSDMLIYTFLLTVSKISLYRYSSSQQLGIGVPSYDPVFKVIPVISRLESSQSYKEVLMEVKDNLKKAYINQDFPIDQLYAEGESSQTNDRPPWCKWVVSLDNIHDPTCIESEAIDVALMFARENEELRVRLLYNPTLYSESSIKLYVELYLRILKSILTNPSAGISEVKMCTEAEEKQMLIDCEGTLLDYDKNLTLAQLFERQVALHPEAIAICDEDRHLTYRELNEISNQWASVLRRKGVCTNQPIAIMLERTTELIIGILAVTKAGGFYVPISTDYPVERIQYILEDSGCLLALTEKRLFHNVDFKGQWIYLDRDEAKLESIANLPLQINANDLIYMIYTSGSTGNPKGVMIEHGSVHNMVIGHKKLYKDRLDSTDRFLVCTNISFDASSFEIWVPLLLGARLVMYANEKFDVERLANTMVQKEVTIAFIPPTLLSPLYTRFEESGMYFPLKKMFVGGETVKGSILENYFKLNSNLNIINAYGPTETTVTCSGYHYESRDFVDQHVSIGKPIVNTQIYLLNTEMQLVPRGVSGDLWVGGEGVARGYWNQPNLTAERFIDNPFRPGTKMYRTGDIAKRLLDGNLQFIGRSDHQVKIRGYRIEPGEIENQLRLHEDVRSALVLVKEDIQNEKYLCAYVVLDGEVTSNDLHNWLLRKLPVYMVPSTFVMVDDFPLTLNGKVDHRALPEPNGDKSTLQEKDAYCAPRSPLEHEIVELWKEVLQIEHIGVFDNFFALGGHSLKAITLTNKLTQKMGVNIPLSALFKHPTVADLSHMINAHQEPLNENLVLLNKGKQSFPPLFIVHGQGGGIMNFVYLTKELGTEYPIYAFQATGYDDGDSPEWTVEQMAAQYIAEMREIVPKGPYNLLGWSFGGMLAYEMTKQLEADGDTVSYLAVCDVKPFPRSEEKVLRANQAYDPLIRYALLQGLDENFLDGMSEAEQIKACQQRISDQLSDEVQLNQISHSKLRVLAINGLAVNKYQFKGSIQTDVHLFLALEDSLIQMSKPEKIAEMWSELTRGRIKLSLIDGNHYSMLEPPHVTQLVQNIHSQLREKTL</sequence>
<evidence type="ECO:0000256" key="3">
    <source>
        <dbReference type="ARBA" id="ARBA00022450"/>
    </source>
</evidence>
<dbReference type="InterPro" id="IPR001031">
    <property type="entry name" value="Thioesterase"/>
</dbReference>
<dbReference type="Gene3D" id="3.30.559.30">
    <property type="entry name" value="Nonribosomal peptide synthetase, condensation domain"/>
    <property type="match status" value="1"/>
</dbReference>
<dbReference type="Gene3D" id="2.30.38.10">
    <property type="entry name" value="Luciferase, Domain 3"/>
    <property type="match status" value="1"/>
</dbReference>
<accession>A0A926RU97</accession>
<dbReference type="AlphaFoldDB" id="A0A926RU97"/>
<dbReference type="SUPFAM" id="SSF56801">
    <property type="entry name" value="Acetyl-CoA synthetase-like"/>
    <property type="match status" value="1"/>
</dbReference>
<dbReference type="InterPro" id="IPR009081">
    <property type="entry name" value="PP-bd_ACP"/>
</dbReference>
<dbReference type="InterPro" id="IPR001242">
    <property type="entry name" value="Condensation_dom"/>
</dbReference>
<dbReference type="Gene3D" id="1.10.1200.10">
    <property type="entry name" value="ACP-like"/>
    <property type="match status" value="1"/>
</dbReference>
<dbReference type="Pfam" id="PF00501">
    <property type="entry name" value="AMP-binding"/>
    <property type="match status" value="1"/>
</dbReference>
<comment type="cofactor">
    <cofactor evidence="1">
        <name>pantetheine 4'-phosphate</name>
        <dbReference type="ChEBI" id="CHEBI:47942"/>
    </cofactor>
</comment>
<dbReference type="Pfam" id="PF00975">
    <property type="entry name" value="Thioesterase"/>
    <property type="match status" value="1"/>
</dbReference>
<dbReference type="SUPFAM" id="SSF53474">
    <property type="entry name" value="alpha/beta-Hydrolases"/>
    <property type="match status" value="1"/>
</dbReference>
<dbReference type="InterPro" id="IPR025110">
    <property type="entry name" value="AMP-bd_C"/>
</dbReference>
<keyword evidence="8" id="KW-1185">Reference proteome</keyword>
<dbReference type="Gene3D" id="3.40.50.1820">
    <property type="entry name" value="alpha/beta hydrolase"/>
    <property type="match status" value="1"/>
</dbReference>